<keyword evidence="11 15" id="KW-0040">ANK repeat</keyword>
<dbReference type="InterPro" id="IPR000595">
    <property type="entry name" value="cNMP-bd_dom"/>
</dbReference>
<feature type="repeat" description="ANK" evidence="15">
    <location>
        <begin position="598"/>
        <end position="630"/>
    </location>
</feature>
<accession>A0AAD1ZCN9</accession>
<dbReference type="InterPro" id="IPR002110">
    <property type="entry name" value="Ankyrin_rpt"/>
</dbReference>
<feature type="transmembrane region" description="Helical" evidence="16">
    <location>
        <begin position="98"/>
        <end position="119"/>
    </location>
</feature>
<dbReference type="CDD" id="cd00038">
    <property type="entry name" value="CAP_ED"/>
    <property type="match status" value="1"/>
</dbReference>
<keyword evidence="8 16" id="KW-0851">Voltage-gated channel</keyword>
<feature type="transmembrane region" description="Helical" evidence="16">
    <location>
        <begin position="256"/>
        <end position="275"/>
    </location>
</feature>
<organism evidence="20 21">
    <name type="scientific">Fraxinus pennsylvanica</name>
    <dbReference type="NCBI Taxonomy" id="56036"/>
    <lineage>
        <taxon>Eukaryota</taxon>
        <taxon>Viridiplantae</taxon>
        <taxon>Streptophyta</taxon>
        <taxon>Embryophyta</taxon>
        <taxon>Tracheophyta</taxon>
        <taxon>Spermatophyta</taxon>
        <taxon>Magnoliopsida</taxon>
        <taxon>eudicotyledons</taxon>
        <taxon>Gunneridae</taxon>
        <taxon>Pentapetalae</taxon>
        <taxon>asterids</taxon>
        <taxon>lamiids</taxon>
        <taxon>Lamiales</taxon>
        <taxon>Oleaceae</taxon>
        <taxon>Oleeae</taxon>
        <taxon>Fraxinus</taxon>
    </lineage>
</organism>
<keyword evidence="10 16" id="KW-1133">Transmembrane helix</keyword>
<name>A0AAD1ZCN9_9LAMI</name>
<evidence type="ECO:0000256" key="14">
    <source>
        <dbReference type="ARBA" id="ARBA00023303"/>
    </source>
</evidence>
<dbReference type="InterPro" id="IPR014710">
    <property type="entry name" value="RmlC-like_jellyroll"/>
</dbReference>
<keyword evidence="5 16" id="KW-0812">Transmembrane</keyword>
<dbReference type="Pfam" id="PF11834">
    <property type="entry name" value="KHA"/>
    <property type="match status" value="1"/>
</dbReference>
<dbReference type="PROSITE" id="PS50088">
    <property type="entry name" value="ANK_REPEAT"/>
    <property type="match status" value="4"/>
</dbReference>
<evidence type="ECO:0000256" key="17">
    <source>
        <dbReference type="SAM" id="MobiDB-lite"/>
    </source>
</evidence>
<dbReference type="SMART" id="SM00100">
    <property type="entry name" value="cNMP"/>
    <property type="match status" value="1"/>
</dbReference>
<dbReference type="InterPro" id="IPR036770">
    <property type="entry name" value="Ankyrin_rpt-contain_sf"/>
</dbReference>
<keyword evidence="14 16" id="KW-0407">Ion channel</keyword>
<feature type="repeat" description="ANK" evidence="15">
    <location>
        <begin position="782"/>
        <end position="814"/>
    </location>
</feature>
<dbReference type="Gene3D" id="1.10.287.70">
    <property type="match status" value="1"/>
</dbReference>
<dbReference type="Pfam" id="PF00520">
    <property type="entry name" value="Ion_trans"/>
    <property type="match status" value="1"/>
</dbReference>
<dbReference type="AlphaFoldDB" id="A0AAD1ZCN9"/>
<dbReference type="Gene3D" id="1.25.40.20">
    <property type="entry name" value="Ankyrin repeat-containing domain"/>
    <property type="match status" value="3"/>
</dbReference>
<dbReference type="SUPFAM" id="SSF81324">
    <property type="entry name" value="Voltage-gated potassium channels"/>
    <property type="match status" value="1"/>
</dbReference>
<feature type="domain" description="Cyclic nucleotide-binding" evidence="18">
    <location>
        <begin position="387"/>
        <end position="491"/>
    </location>
</feature>
<gene>
    <name evidence="20" type="ORF">FPE_LOCUS14817</name>
</gene>
<evidence type="ECO:0000256" key="8">
    <source>
        <dbReference type="ARBA" id="ARBA00022882"/>
    </source>
</evidence>
<dbReference type="PROSITE" id="PS51490">
    <property type="entry name" value="KHA"/>
    <property type="match status" value="1"/>
</dbReference>
<feature type="repeat" description="ANK" evidence="15">
    <location>
        <begin position="662"/>
        <end position="694"/>
    </location>
</feature>
<protein>
    <recommendedName>
        <fullName evidence="16">Potassium channel</fullName>
    </recommendedName>
</protein>
<dbReference type="FunFam" id="1.10.287.70:FF:000139">
    <property type="entry name" value="Potassium channel SKOR"/>
    <property type="match status" value="1"/>
</dbReference>
<feature type="transmembrane region" description="Helical" evidence="16">
    <location>
        <begin position="202"/>
        <end position="224"/>
    </location>
</feature>
<dbReference type="Proteomes" id="UP000834106">
    <property type="component" value="Chromosome 9"/>
</dbReference>
<dbReference type="GO" id="GO:0005249">
    <property type="term" value="F:voltage-gated potassium channel activity"/>
    <property type="evidence" value="ECO:0007669"/>
    <property type="project" value="UniProtKB-UniRule"/>
</dbReference>
<dbReference type="PROSITE" id="PS50297">
    <property type="entry name" value="ANK_REP_REGION"/>
    <property type="match status" value="4"/>
</dbReference>
<dbReference type="PANTHER" id="PTHR45743">
    <property type="entry name" value="POTASSIUM CHANNEL AKT1"/>
    <property type="match status" value="1"/>
</dbReference>
<evidence type="ECO:0000256" key="3">
    <source>
        <dbReference type="ARBA" id="ARBA00022448"/>
    </source>
</evidence>
<evidence type="ECO:0000256" key="6">
    <source>
        <dbReference type="ARBA" id="ARBA00022737"/>
    </source>
</evidence>
<dbReference type="InterPro" id="IPR045319">
    <property type="entry name" value="KAT/AKT"/>
</dbReference>
<keyword evidence="6" id="KW-0677">Repeat</keyword>
<evidence type="ECO:0000256" key="12">
    <source>
        <dbReference type="ARBA" id="ARBA00023065"/>
    </source>
</evidence>
<keyword evidence="4 16" id="KW-0633">Potassium transport</keyword>
<dbReference type="PRINTS" id="PR01463">
    <property type="entry name" value="EAGCHANLFMLY"/>
</dbReference>
<evidence type="ECO:0000259" key="19">
    <source>
        <dbReference type="PROSITE" id="PS51490"/>
    </source>
</evidence>
<dbReference type="PANTHER" id="PTHR45743:SF11">
    <property type="entry name" value="POTASSIUM CHANNEL"/>
    <property type="match status" value="1"/>
</dbReference>
<evidence type="ECO:0000256" key="1">
    <source>
        <dbReference type="ARBA" id="ARBA00004141"/>
    </source>
</evidence>
<evidence type="ECO:0000256" key="4">
    <source>
        <dbReference type="ARBA" id="ARBA00022538"/>
    </source>
</evidence>
<dbReference type="Pfam" id="PF00027">
    <property type="entry name" value="cNMP_binding"/>
    <property type="match status" value="1"/>
</dbReference>
<dbReference type="InterPro" id="IPR005821">
    <property type="entry name" value="Ion_trans_dom"/>
</dbReference>
<dbReference type="FunFam" id="2.60.120.10:FF:000074">
    <property type="entry name" value="Potassium channel KAT2"/>
    <property type="match status" value="1"/>
</dbReference>
<dbReference type="InterPro" id="IPR018490">
    <property type="entry name" value="cNMP-bd_dom_sf"/>
</dbReference>
<feature type="domain" description="KHA" evidence="19">
    <location>
        <begin position="861"/>
        <end position="935"/>
    </location>
</feature>
<evidence type="ECO:0000256" key="11">
    <source>
        <dbReference type="ARBA" id="ARBA00023043"/>
    </source>
</evidence>
<dbReference type="InterPro" id="IPR003938">
    <property type="entry name" value="K_chnl_volt-dep_EAG/ELK/ERG"/>
</dbReference>
<dbReference type="SUPFAM" id="SSF51206">
    <property type="entry name" value="cAMP-binding domain-like"/>
    <property type="match status" value="1"/>
</dbReference>
<evidence type="ECO:0000256" key="2">
    <source>
        <dbReference type="ARBA" id="ARBA00007929"/>
    </source>
</evidence>
<evidence type="ECO:0000256" key="10">
    <source>
        <dbReference type="ARBA" id="ARBA00022989"/>
    </source>
</evidence>
<dbReference type="InterPro" id="IPR021789">
    <property type="entry name" value="KHA_dom"/>
</dbReference>
<keyword evidence="3 16" id="KW-0813">Transport</keyword>
<keyword evidence="21" id="KW-1185">Reference proteome</keyword>
<evidence type="ECO:0000256" key="16">
    <source>
        <dbReference type="RuleBase" id="RU369015"/>
    </source>
</evidence>
<comment type="function">
    <text evidence="16">Potassium channel.</text>
</comment>
<evidence type="ECO:0000256" key="15">
    <source>
        <dbReference type="PROSITE-ProRule" id="PRU00023"/>
    </source>
</evidence>
<comment type="caution">
    <text evidence="16">Lacks conserved residue(s) required for the propagation of feature annotation.</text>
</comment>
<feature type="transmembrane region" description="Helical" evidence="16">
    <location>
        <begin position="287"/>
        <end position="312"/>
    </location>
</feature>
<dbReference type="SMART" id="SM00248">
    <property type="entry name" value="ANK"/>
    <property type="match status" value="9"/>
</dbReference>
<dbReference type="SUPFAM" id="SSF48403">
    <property type="entry name" value="Ankyrin repeat"/>
    <property type="match status" value="1"/>
</dbReference>
<dbReference type="GO" id="GO:0034702">
    <property type="term" value="C:monoatomic ion channel complex"/>
    <property type="evidence" value="ECO:0007669"/>
    <property type="project" value="UniProtKB-KW"/>
</dbReference>
<comment type="similarity">
    <text evidence="2 16">Belongs to the potassium channel family. Plant (TC 1.A.1.4) subfamily.</text>
</comment>
<keyword evidence="12 16" id="KW-0406">Ion transport</keyword>
<evidence type="ECO:0000256" key="7">
    <source>
        <dbReference type="ARBA" id="ARBA00022826"/>
    </source>
</evidence>
<sequence length="935" mass="106829">MSEIYRSPGRSKRDDESEDEEDIQETSRLSWNNWFKVLRNHSRKKYRTGGRSQSRAYIIDPDNWWYLAWTQFILIWAVYSSFFTPLEFAFFRGLPEKFFLLDIAGQFAFLIDIVIQFFVDYRDPHSYRLVSNRNLIAIRYLKSRFLVDLLGCLPWDAIYKAFGRKEAVRYMLWIRLSRALRVTEFFDKLEKDIRINYLFTRIVKLFVVELYCTHTAACIFYYLATTLPPSKEGYTWIGSLELGEYSYANFREIDLWTRYVTSLYFAVITMATVGYGDIHAVNAREMIFVMIYVSFDMILGAYLLGNMTALIVKGSKTERFRDKMAELIKYINTKKLGKNISKEVEGHVRLQYEQNYTDASVLQDLPLATRAKISRKLYVPDIKKVPLFKGCSYGFIKQIAFRMHEEIFIPGEVIIEEGNTVDQLYFLCDGKLEEVKKFEDTETQGSLSTLDTYSSIGEISVLCNIPEPRTVQATEFSRLLRIDKQSFIDILEIHFSDGRTVINNLLEGKESTFRSDILESDIVLHIEKHESEYAMRLNYAAHNGDLHRLRHFVEAGANPNKADYNGRTALHLAASKGYEDIVQFLIQGKVEINVRDNFGKTPLYEAIKNSHDRVASLLVNAGASLSIDNAGNRLCEAVASRDFDFLKRLLANGINPNSKNYDLRTPLHIATSEGLYPESILLLESGASVFATDRWGKTPLDEARIGGNKALIKLLEDAKITQLSELSVCFERTEDIVVGRERASLSIDNAGNRLCEAVASRDFDFLKRLLANGINPNSKNYDLRTPLHIATSEGLYPESILLLESGASVFATDRWGKTPLDEARIGGNKALIKLLEEAKITQLSELSVCFERTEGKMPKRKCTVFPGKPWDYRDDRRSIGVVLWVPETIEELIETAKEQLNFTGGSFILSGNGGKILDISMISDTEELYLVGEAQ</sequence>
<reference evidence="20" key="1">
    <citation type="submission" date="2023-05" db="EMBL/GenBank/DDBJ databases">
        <authorList>
            <person name="Huff M."/>
        </authorList>
    </citation>
    <scope>NUCLEOTIDE SEQUENCE</scope>
</reference>
<dbReference type="Gene3D" id="2.60.120.10">
    <property type="entry name" value="Jelly Rolls"/>
    <property type="match status" value="1"/>
</dbReference>
<evidence type="ECO:0000313" key="20">
    <source>
        <dbReference type="EMBL" id="CAI9767387.1"/>
    </source>
</evidence>
<dbReference type="EMBL" id="OU503044">
    <property type="protein sequence ID" value="CAI9767387.1"/>
    <property type="molecule type" value="Genomic_DNA"/>
</dbReference>
<evidence type="ECO:0000259" key="18">
    <source>
        <dbReference type="PROSITE" id="PS50042"/>
    </source>
</evidence>
<dbReference type="PRINTS" id="PR01415">
    <property type="entry name" value="ANKYRIN"/>
</dbReference>
<evidence type="ECO:0000256" key="13">
    <source>
        <dbReference type="ARBA" id="ARBA00023136"/>
    </source>
</evidence>
<evidence type="ECO:0000256" key="9">
    <source>
        <dbReference type="ARBA" id="ARBA00022958"/>
    </source>
</evidence>
<dbReference type="Pfam" id="PF12796">
    <property type="entry name" value="Ank_2"/>
    <property type="match status" value="3"/>
</dbReference>
<feature type="region of interest" description="Disordered" evidence="17">
    <location>
        <begin position="1"/>
        <end position="24"/>
    </location>
</feature>
<proteinExistence type="inferred from homology"/>
<comment type="subunit">
    <text evidence="16">The potassium channel is composed of a homo- or heterotetrameric complex of pore-forming subunits.</text>
</comment>
<keyword evidence="7 16" id="KW-0631">Potassium channel</keyword>
<comment type="subcellular location">
    <subcellularLocation>
        <location evidence="1 16">Membrane</location>
        <topology evidence="1 16">Multi-pass membrane protein</topology>
    </subcellularLocation>
</comment>
<feature type="repeat" description="ANK" evidence="15">
    <location>
        <begin position="565"/>
        <end position="597"/>
    </location>
</feature>
<evidence type="ECO:0000256" key="5">
    <source>
        <dbReference type="ARBA" id="ARBA00022692"/>
    </source>
</evidence>
<keyword evidence="9 16" id="KW-0630">Potassium</keyword>
<dbReference type="PROSITE" id="PS50042">
    <property type="entry name" value="CNMP_BINDING_3"/>
    <property type="match status" value="1"/>
</dbReference>
<feature type="transmembrane region" description="Helical" evidence="16">
    <location>
        <begin position="64"/>
        <end position="86"/>
    </location>
</feature>
<comment type="domain">
    <text evidence="16">The KHA domain (rich in hydrophobic and acidic residues) present in the C-terminal part is likely to be important for tetramerization.</text>
</comment>
<keyword evidence="13 16" id="KW-0472">Membrane</keyword>
<comment type="domain">
    <text evidence="16">The segment S4 is probably the voltage-sensor and is characterized by a series of positively charged amino acids. The pore-forming region H5 is enclosed by the transmembrane segments S5 and S6 in the Shaker-type (1P/6TM) and contains the GYGD signature motif which seems to be involved in potassium selectivity.</text>
</comment>
<evidence type="ECO:0000313" key="21">
    <source>
        <dbReference type="Proteomes" id="UP000834106"/>
    </source>
</evidence>